<dbReference type="AlphaFoldDB" id="A0A6G6D020"/>
<dbReference type="PROSITE" id="PS50850">
    <property type="entry name" value="MFS"/>
    <property type="match status" value="1"/>
</dbReference>
<reference evidence="7" key="1">
    <citation type="submission" date="2020-01" db="EMBL/GenBank/DDBJ databases">
        <title>A Genome Mining Plus Mutasynthesis Strategy Identifies Amychelin Siderophores with Anti-Infection Activity Against Pseudomonas aeruginosa.</title>
        <authorList>
            <person name="Xie F."/>
            <person name="Dai S."/>
            <person name="Zhao Y."/>
            <person name="Huang P."/>
            <person name="Yu S."/>
            <person name="Wang Q."/>
            <person name="Ji Z."/>
            <person name="Alterovitz G."/>
            <person name="Ren B."/>
            <person name="Zhang Q."/>
            <person name="Ausubel F."/>
            <person name="Song F."/>
            <person name="Liu X."/>
            <person name="Dai H."/>
            <person name="Zhang L."/>
        </authorList>
    </citation>
    <scope>NUCLEOTIDE SEQUENCE</scope>
    <source>
        <strain evidence="7">239T</strain>
    </source>
</reference>
<sequence length="111" mass="11004">MLSARYRARTVGIVLTVGLVALESLGVATILPDISRLLGGLGSYGWALAALMLANIVDTVLAGHAADRGGPARPLAAGLVAFALGSALAGLAPRGRCSCSAGSHRAPGSAR</sequence>
<proteinExistence type="predicted"/>
<dbReference type="InterPro" id="IPR020846">
    <property type="entry name" value="MFS_dom"/>
</dbReference>
<dbReference type="EMBL" id="MT001874">
    <property type="protein sequence ID" value="QIE08752.1"/>
    <property type="molecule type" value="Genomic_DNA"/>
</dbReference>
<protein>
    <submittedName>
        <fullName evidence="7">Drug resistance transporter, EmrB/QacA</fullName>
    </submittedName>
</protein>
<feature type="domain" description="Major facilitator superfamily (MFS) profile" evidence="6">
    <location>
        <begin position="1"/>
        <end position="111"/>
    </location>
</feature>
<dbReference type="SUPFAM" id="SSF103473">
    <property type="entry name" value="MFS general substrate transporter"/>
    <property type="match status" value="1"/>
</dbReference>
<evidence type="ECO:0000256" key="2">
    <source>
        <dbReference type="ARBA" id="ARBA00022692"/>
    </source>
</evidence>
<keyword evidence="4 5" id="KW-0472">Membrane</keyword>
<evidence type="ECO:0000313" key="7">
    <source>
        <dbReference type="EMBL" id="QIE08752.1"/>
    </source>
</evidence>
<keyword evidence="3 5" id="KW-1133">Transmembrane helix</keyword>
<dbReference type="GO" id="GO:0022857">
    <property type="term" value="F:transmembrane transporter activity"/>
    <property type="evidence" value="ECO:0007669"/>
    <property type="project" value="InterPro"/>
</dbReference>
<evidence type="ECO:0000256" key="1">
    <source>
        <dbReference type="ARBA" id="ARBA00004651"/>
    </source>
</evidence>
<dbReference type="Gene3D" id="1.20.1250.20">
    <property type="entry name" value="MFS general substrate transporter like domains"/>
    <property type="match status" value="1"/>
</dbReference>
<accession>A0A6G6D020</accession>
<organism evidence="7">
    <name type="scientific">Amycolatopsis methanolica</name>
    <dbReference type="NCBI Taxonomy" id="1814"/>
    <lineage>
        <taxon>Bacteria</taxon>
        <taxon>Bacillati</taxon>
        <taxon>Actinomycetota</taxon>
        <taxon>Actinomycetes</taxon>
        <taxon>Pseudonocardiales</taxon>
        <taxon>Pseudonocardiaceae</taxon>
        <taxon>Amycolatopsis</taxon>
        <taxon>Amycolatopsis methanolica group</taxon>
    </lineage>
</organism>
<feature type="transmembrane region" description="Helical" evidence="5">
    <location>
        <begin position="44"/>
        <end position="63"/>
    </location>
</feature>
<evidence type="ECO:0000256" key="5">
    <source>
        <dbReference type="SAM" id="Phobius"/>
    </source>
</evidence>
<comment type="subcellular location">
    <subcellularLocation>
        <location evidence="1">Cell membrane</location>
        <topology evidence="1">Multi-pass membrane protein</topology>
    </subcellularLocation>
</comment>
<evidence type="ECO:0000259" key="6">
    <source>
        <dbReference type="PROSITE" id="PS50850"/>
    </source>
</evidence>
<name>A0A6G6D020_AMYME</name>
<evidence type="ECO:0000256" key="4">
    <source>
        <dbReference type="ARBA" id="ARBA00023136"/>
    </source>
</evidence>
<gene>
    <name evidence="7" type="primary">AMET_0609</name>
</gene>
<keyword evidence="2 5" id="KW-0812">Transmembrane</keyword>
<dbReference type="InterPro" id="IPR036259">
    <property type="entry name" value="MFS_trans_sf"/>
</dbReference>
<dbReference type="GO" id="GO:0005886">
    <property type="term" value="C:plasma membrane"/>
    <property type="evidence" value="ECO:0007669"/>
    <property type="project" value="UniProtKB-SubCell"/>
</dbReference>
<evidence type="ECO:0000256" key="3">
    <source>
        <dbReference type="ARBA" id="ARBA00022989"/>
    </source>
</evidence>